<dbReference type="AlphaFoldDB" id="A0A652KVY4"/>
<evidence type="ECO:0000313" key="2">
    <source>
        <dbReference type="EMBL" id="TXS27736.1"/>
    </source>
</evidence>
<evidence type="ECO:0000256" key="1">
    <source>
        <dbReference type="SAM" id="MobiDB-lite"/>
    </source>
</evidence>
<feature type="region of interest" description="Disordered" evidence="1">
    <location>
        <begin position="113"/>
        <end position="150"/>
    </location>
</feature>
<accession>A0A652KVY4</accession>
<name>A0A652KVY4_9ACTN</name>
<dbReference type="EMBL" id="RDBM01000035">
    <property type="protein sequence ID" value="TXS27736.1"/>
    <property type="molecule type" value="Genomic_DNA"/>
</dbReference>
<dbReference type="RefSeq" id="WP_147984013.1">
    <property type="nucleotide sequence ID" value="NZ_RDBM01000035.1"/>
</dbReference>
<comment type="caution">
    <text evidence="2">The sequence shown here is derived from an EMBL/GenBank/DDBJ whole genome shotgun (WGS) entry which is preliminary data.</text>
</comment>
<feature type="compositionally biased region" description="Basic and acidic residues" evidence="1">
    <location>
        <begin position="113"/>
        <end position="135"/>
    </location>
</feature>
<organism evidence="2">
    <name type="scientific">Streptomyces sp. gb1(2016)</name>
    <dbReference type="NCBI Taxonomy" id="1828321"/>
    <lineage>
        <taxon>Bacteria</taxon>
        <taxon>Bacillati</taxon>
        <taxon>Actinomycetota</taxon>
        <taxon>Actinomycetes</taxon>
        <taxon>Kitasatosporales</taxon>
        <taxon>Streptomycetaceae</taxon>
        <taxon>Streptomyces</taxon>
    </lineage>
</organism>
<sequence>MAKGKGDLQKGAGALEAFQKKVNALLADLESSPAGKSKVAAQTVSRHAFSGQNACFAEADGLYTQYNRVHEALVTLSKSLGEQIEYLNLGVHAAAVGFDNVDDDTRRRFYEIQAHMDAEREKAQAEKHAKPEQPRSDTNTGSAYDDLGDS</sequence>
<proteinExistence type="predicted"/>
<reference evidence="2" key="1">
    <citation type="submission" date="2018-10" db="EMBL/GenBank/DDBJ databases">
        <authorList>
            <person name="Hariharan J."/>
            <person name="Choudoir M.J."/>
            <person name="Diebold P."/>
            <person name="Panke-Buisse K."/>
            <person name="Campbell A.N."/>
            <person name="Buckley D.H."/>
        </authorList>
    </citation>
    <scope>NUCLEOTIDE SEQUENCE</scope>
    <source>
        <strain evidence="2">Gb1</strain>
    </source>
</reference>
<protein>
    <submittedName>
        <fullName evidence="2">Uncharacterized protein</fullName>
    </submittedName>
</protein>
<gene>
    <name evidence="2" type="ORF">EAO74_17245</name>
</gene>